<feature type="domain" description="Cardiolipin synthase N-terminal" evidence="8">
    <location>
        <begin position="39"/>
        <end position="84"/>
    </location>
</feature>
<evidence type="ECO:0000313" key="10">
    <source>
        <dbReference type="Proteomes" id="UP001260188"/>
    </source>
</evidence>
<feature type="transmembrane region" description="Helical" evidence="7">
    <location>
        <begin position="62"/>
        <end position="82"/>
    </location>
</feature>
<keyword evidence="5 7" id="KW-0472">Membrane</keyword>
<comment type="caution">
    <text evidence="9">The sequence shown here is derived from an EMBL/GenBank/DDBJ whole genome shotgun (WGS) entry which is preliminary data.</text>
</comment>
<evidence type="ECO:0000256" key="2">
    <source>
        <dbReference type="ARBA" id="ARBA00022475"/>
    </source>
</evidence>
<protein>
    <recommendedName>
        <fullName evidence="8">Cardiolipin synthase N-terminal domain-containing protein</fullName>
    </recommendedName>
</protein>
<evidence type="ECO:0000259" key="8">
    <source>
        <dbReference type="Pfam" id="PF13396"/>
    </source>
</evidence>
<organism evidence="9 10">
    <name type="scientific">Microbacterium paludicola</name>
    <dbReference type="NCBI Taxonomy" id="300019"/>
    <lineage>
        <taxon>Bacteria</taxon>
        <taxon>Bacillati</taxon>
        <taxon>Actinomycetota</taxon>
        <taxon>Actinomycetes</taxon>
        <taxon>Micrococcales</taxon>
        <taxon>Microbacteriaceae</taxon>
        <taxon>Microbacterium</taxon>
    </lineage>
</organism>
<proteinExistence type="predicted"/>
<dbReference type="EMBL" id="JAVIZA010000001">
    <property type="protein sequence ID" value="MDR6167495.1"/>
    <property type="molecule type" value="Genomic_DNA"/>
</dbReference>
<gene>
    <name evidence="9" type="ORF">QE367_001699</name>
</gene>
<sequence>MPHPLRVLTRSPDAPPLRGRADLRHPGGVYLLLPLLVLVLMVAALVDAITRRDDQVKHLPKFAWVLFIVFLPLLGSVLWFALGREWDTAPRESMSFGDPRRWSRDEPAPAAPASRPQPRDYRSTAQQLADLEREIEIAELEAEIRRRRAQGLQSPDAG</sequence>
<dbReference type="Pfam" id="PF13396">
    <property type="entry name" value="PLDc_N"/>
    <property type="match status" value="1"/>
</dbReference>
<comment type="subcellular location">
    <subcellularLocation>
        <location evidence="1">Cell membrane</location>
        <topology evidence="1">Multi-pass membrane protein</topology>
    </subcellularLocation>
</comment>
<evidence type="ECO:0000256" key="5">
    <source>
        <dbReference type="ARBA" id="ARBA00023136"/>
    </source>
</evidence>
<feature type="compositionally biased region" description="Basic and acidic residues" evidence="6">
    <location>
        <begin position="98"/>
        <end position="107"/>
    </location>
</feature>
<name>A0ABU1I0T4_9MICO</name>
<evidence type="ECO:0000313" key="9">
    <source>
        <dbReference type="EMBL" id="MDR6167495.1"/>
    </source>
</evidence>
<keyword evidence="4 7" id="KW-1133">Transmembrane helix</keyword>
<dbReference type="Proteomes" id="UP001260188">
    <property type="component" value="Unassembled WGS sequence"/>
</dbReference>
<evidence type="ECO:0000256" key="4">
    <source>
        <dbReference type="ARBA" id="ARBA00022989"/>
    </source>
</evidence>
<keyword evidence="3 7" id="KW-0812">Transmembrane</keyword>
<dbReference type="InterPro" id="IPR027379">
    <property type="entry name" value="CLS_N"/>
</dbReference>
<keyword evidence="10" id="KW-1185">Reference proteome</keyword>
<evidence type="ECO:0000256" key="3">
    <source>
        <dbReference type="ARBA" id="ARBA00022692"/>
    </source>
</evidence>
<evidence type="ECO:0000256" key="6">
    <source>
        <dbReference type="SAM" id="MobiDB-lite"/>
    </source>
</evidence>
<evidence type="ECO:0000256" key="1">
    <source>
        <dbReference type="ARBA" id="ARBA00004651"/>
    </source>
</evidence>
<accession>A0ABU1I0T4</accession>
<feature type="region of interest" description="Disordered" evidence="6">
    <location>
        <begin position="90"/>
        <end position="124"/>
    </location>
</feature>
<reference evidence="9 10" key="1">
    <citation type="submission" date="2023-08" db="EMBL/GenBank/DDBJ databases">
        <title>Functional and genomic diversity of the sorghum phyllosphere microbiome.</title>
        <authorList>
            <person name="Shade A."/>
        </authorList>
    </citation>
    <scope>NUCLEOTIDE SEQUENCE [LARGE SCALE GENOMIC DNA]</scope>
    <source>
        <strain evidence="9 10">SORGH_AS_0919</strain>
    </source>
</reference>
<keyword evidence="2" id="KW-1003">Cell membrane</keyword>
<feature type="transmembrane region" description="Helical" evidence="7">
    <location>
        <begin position="29"/>
        <end position="50"/>
    </location>
</feature>
<evidence type="ECO:0000256" key="7">
    <source>
        <dbReference type="SAM" id="Phobius"/>
    </source>
</evidence>